<reference evidence="2" key="1">
    <citation type="submission" date="2016-11" db="EMBL/GenBank/DDBJ databases">
        <authorList>
            <person name="Varghese N."/>
            <person name="Submissions S."/>
        </authorList>
    </citation>
    <scope>NUCLEOTIDE SEQUENCE [LARGE SCALE GENOMIC DNA]</scope>
    <source>
        <strain evidence="2">Sac-22</strain>
    </source>
</reference>
<dbReference type="AlphaFoldDB" id="A0A1M7JBW6"/>
<name>A0A1M7JBW6_9BURK</name>
<accession>A0A1M7JBW6</accession>
<proteinExistence type="predicted"/>
<organism evidence="1 2">
    <name type="scientific">Duganella sacchari</name>
    <dbReference type="NCBI Taxonomy" id="551987"/>
    <lineage>
        <taxon>Bacteria</taxon>
        <taxon>Pseudomonadati</taxon>
        <taxon>Pseudomonadota</taxon>
        <taxon>Betaproteobacteria</taxon>
        <taxon>Burkholderiales</taxon>
        <taxon>Oxalobacteraceae</taxon>
        <taxon>Telluria group</taxon>
        <taxon>Duganella</taxon>
    </lineage>
</organism>
<dbReference type="EMBL" id="FRCX01000001">
    <property type="protein sequence ID" value="SHM50408.1"/>
    <property type="molecule type" value="Genomic_DNA"/>
</dbReference>
<dbReference type="Proteomes" id="UP000184339">
    <property type="component" value="Unassembled WGS sequence"/>
</dbReference>
<sequence>MTTRHSSAFLHAAQHRSAVLLERCRHDPPPATTVQARWHARQQAAFLAWLDAGGFAQHDAAIENSGVAPLFSVPQGDSNEESKFSLLRIDDAVE</sequence>
<dbReference type="RefSeq" id="WP_229255596.1">
    <property type="nucleotide sequence ID" value="NZ_FRCX01000001.1"/>
</dbReference>
<dbReference type="STRING" id="551987.SAMN05192549_101753"/>
<evidence type="ECO:0000313" key="2">
    <source>
        <dbReference type="Proteomes" id="UP000184339"/>
    </source>
</evidence>
<evidence type="ECO:0000313" key="1">
    <source>
        <dbReference type="EMBL" id="SHM50408.1"/>
    </source>
</evidence>
<gene>
    <name evidence="1" type="ORF">SAMN05192549_101753</name>
</gene>
<protein>
    <submittedName>
        <fullName evidence="1">Uncharacterized protein</fullName>
    </submittedName>
</protein>
<keyword evidence="2" id="KW-1185">Reference proteome</keyword>